<keyword evidence="4" id="KW-0788">Thiol protease</keyword>
<name>A0ABD3P2T5_9STRA</name>
<dbReference type="Gene3D" id="3.40.395.10">
    <property type="entry name" value="Adenoviral Proteinase, Chain A"/>
    <property type="match status" value="1"/>
</dbReference>
<comment type="caution">
    <text evidence="6">The sequence shown here is derived from an EMBL/GenBank/DDBJ whole genome shotgun (WGS) entry which is preliminary data.</text>
</comment>
<evidence type="ECO:0000313" key="7">
    <source>
        <dbReference type="Proteomes" id="UP001530400"/>
    </source>
</evidence>
<dbReference type="SUPFAM" id="SSF54001">
    <property type="entry name" value="Cysteine proteinases"/>
    <property type="match status" value="1"/>
</dbReference>
<dbReference type="EMBL" id="JALLPJ020000802">
    <property type="protein sequence ID" value="KAL3782559.1"/>
    <property type="molecule type" value="Genomic_DNA"/>
</dbReference>
<keyword evidence="7" id="KW-1185">Reference proteome</keyword>
<evidence type="ECO:0000256" key="2">
    <source>
        <dbReference type="ARBA" id="ARBA00022670"/>
    </source>
</evidence>
<dbReference type="InterPro" id="IPR003653">
    <property type="entry name" value="Peptidase_C48_C"/>
</dbReference>
<dbReference type="Proteomes" id="UP001530400">
    <property type="component" value="Unassembled WGS sequence"/>
</dbReference>
<evidence type="ECO:0000256" key="3">
    <source>
        <dbReference type="ARBA" id="ARBA00022801"/>
    </source>
</evidence>
<dbReference type="InterPro" id="IPR038765">
    <property type="entry name" value="Papain-like_cys_pep_sf"/>
</dbReference>
<dbReference type="GO" id="GO:0006508">
    <property type="term" value="P:proteolysis"/>
    <property type="evidence" value="ECO:0007669"/>
    <property type="project" value="UniProtKB-KW"/>
</dbReference>
<dbReference type="InterPro" id="IPR044613">
    <property type="entry name" value="Nep1/2-like"/>
</dbReference>
<proteinExistence type="inferred from homology"/>
<evidence type="ECO:0000313" key="6">
    <source>
        <dbReference type="EMBL" id="KAL3782559.1"/>
    </source>
</evidence>
<evidence type="ECO:0000256" key="4">
    <source>
        <dbReference type="ARBA" id="ARBA00022807"/>
    </source>
</evidence>
<dbReference type="AlphaFoldDB" id="A0ABD3P2T5"/>
<dbReference type="Pfam" id="PF02902">
    <property type="entry name" value="Peptidase_C48"/>
    <property type="match status" value="1"/>
</dbReference>
<evidence type="ECO:0000259" key="5">
    <source>
        <dbReference type="PROSITE" id="PS50600"/>
    </source>
</evidence>
<accession>A0ABD3P2T5</accession>
<reference evidence="6 7" key="1">
    <citation type="submission" date="2024-10" db="EMBL/GenBank/DDBJ databases">
        <title>Updated reference genomes for cyclostephanoid diatoms.</title>
        <authorList>
            <person name="Roberts W.R."/>
            <person name="Alverson A.J."/>
        </authorList>
    </citation>
    <scope>NUCLEOTIDE SEQUENCE [LARGE SCALE GENOMIC DNA]</scope>
    <source>
        <strain evidence="6 7">AJA010-31</strain>
    </source>
</reference>
<keyword evidence="3" id="KW-0378">Hydrolase</keyword>
<protein>
    <recommendedName>
        <fullName evidence="5">Ubiquitin-like protease family profile domain-containing protein</fullName>
    </recommendedName>
</protein>
<dbReference type="PANTHER" id="PTHR46468:SF1">
    <property type="entry name" value="SENTRIN-SPECIFIC PROTEASE 8"/>
    <property type="match status" value="1"/>
</dbReference>
<gene>
    <name evidence="6" type="ORF">ACHAWO_000759</name>
</gene>
<evidence type="ECO:0000256" key="1">
    <source>
        <dbReference type="ARBA" id="ARBA00005234"/>
    </source>
</evidence>
<comment type="similarity">
    <text evidence="1">Belongs to the peptidase C48 family.</text>
</comment>
<dbReference type="PANTHER" id="PTHR46468">
    <property type="entry name" value="SENTRIN-SPECIFIC PROTEASE 8"/>
    <property type="match status" value="1"/>
</dbReference>
<dbReference type="GO" id="GO:0008234">
    <property type="term" value="F:cysteine-type peptidase activity"/>
    <property type="evidence" value="ECO:0007669"/>
    <property type="project" value="UniProtKB-KW"/>
</dbReference>
<sequence>MANKLLLNYYDAVIYESDLSLLEYPTAWLNDATINFRLTRLQHNNNQHGDRSDGSVGKQSDLFLDPSVISYLMHQCDEEDEDFVDEVSNMHQAWDLSSTSHKRVFVPINDQFNASRTAFAKPGGGSHWSLLLWTITRNTSLSMPSCSFYHFDSSSGYNKTAALAVSQKLLKVLHCRSKSDLTNIDSINVNECKTPQQNNAYDCGVYLLGFAEALSSVKDDLTSESCKEKYEETVSSYAGGDEFAVKLRQQICDDIRTLSTCN</sequence>
<organism evidence="6 7">
    <name type="scientific">Cyclotella atomus</name>
    <dbReference type="NCBI Taxonomy" id="382360"/>
    <lineage>
        <taxon>Eukaryota</taxon>
        <taxon>Sar</taxon>
        <taxon>Stramenopiles</taxon>
        <taxon>Ochrophyta</taxon>
        <taxon>Bacillariophyta</taxon>
        <taxon>Coscinodiscophyceae</taxon>
        <taxon>Thalassiosirophycidae</taxon>
        <taxon>Stephanodiscales</taxon>
        <taxon>Stephanodiscaceae</taxon>
        <taxon>Cyclotella</taxon>
    </lineage>
</organism>
<dbReference type="PROSITE" id="PS50600">
    <property type="entry name" value="ULP_PROTEASE"/>
    <property type="match status" value="1"/>
</dbReference>
<keyword evidence="2" id="KW-0645">Protease</keyword>
<feature type="domain" description="Ubiquitin-like protease family profile" evidence="5">
    <location>
        <begin position="12"/>
        <end position="214"/>
    </location>
</feature>